<sequence length="143" mass="16498">MTTEIQPTLDRINEIVHTTNATDLVVHSLARDTLLLTGSFDHCYYHEFEIHFRGVVYIGLPIYGIDSPVFSIASDPIRHLYSHLELEPDEILFEIHHDPEFHGGHRYYVAAREIELVEGMVYYYVREDLKPGERIADWVGNGG</sequence>
<dbReference type="RefSeq" id="WP_146460571.1">
    <property type="nucleotide sequence ID" value="NZ_SJPW01000006.1"/>
</dbReference>
<accession>A0A5C6EKE3</accession>
<proteinExistence type="predicted"/>
<dbReference type="Proteomes" id="UP000318288">
    <property type="component" value="Unassembled WGS sequence"/>
</dbReference>
<organism evidence="1 2">
    <name type="scientific">Rubripirellula tenax</name>
    <dbReference type="NCBI Taxonomy" id="2528015"/>
    <lineage>
        <taxon>Bacteria</taxon>
        <taxon>Pseudomonadati</taxon>
        <taxon>Planctomycetota</taxon>
        <taxon>Planctomycetia</taxon>
        <taxon>Pirellulales</taxon>
        <taxon>Pirellulaceae</taxon>
        <taxon>Rubripirellula</taxon>
    </lineage>
</organism>
<name>A0A5C6EKE3_9BACT</name>
<protein>
    <submittedName>
        <fullName evidence="1">Uncharacterized protein</fullName>
    </submittedName>
</protein>
<dbReference type="OrthoDB" id="2654955at2"/>
<keyword evidence="2" id="KW-1185">Reference proteome</keyword>
<dbReference type="EMBL" id="SJPW01000006">
    <property type="protein sequence ID" value="TWU48964.1"/>
    <property type="molecule type" value="Genomic_DNA"/>
</dbReference>
<gene>
    <name evidence="1" type="ORF">Poly51_48680</name>
</gene>
<reference evidence="1 2" key="1">
    <citation type="submission" date="2019-02" db="EMBL/GenBank/DDBJ databases">
        <title>Deep-cultivation of Planctomycetes and their phenomic and genomic characterization uncovers novel biology.</title>
        <authorList>
            <person name="Wiegand S."/>
            <person name="Jogler M."/>
            <person name="Boedeker C."/>
            <person name="Pinto D."/>
            <person name="Vollmers J."/>
            <person name="Rivas-Marin E."/>
            <person name="Kohn T."/>
            <person name="Peeters S.H."/>
            <person name="Heuer A."/>
            <person name="Rast P."/>
            <person name="Oberbeckmann S."/>
            <person name="Bunk B."/>
            <person name="Jeske O."/>
            <person name="Meyerdierks A."/>
            <person name="Storesund J.E."/>
            <person name="Kallscheuer N."/>
            <person name="Luecker S."/>
            <person name="Lage O.M."/>
            <person name="Pohl T."/>
            <person name="Merkel B.J."/>
            <person name="Hornburger P."/>
            <person name="Mueller R.-W."/>
            <person name="Bruemmer F."/>
            <person name="Labrenz M."/>
            <person name="Spormann A.M."/>
            <person name="Op Den Camp H."/>
            <person name="Overmann J."/>
            <person name="Amann R."/>
            <person name="Jetten M.S.M."/>
            <person name="Mascher T."/>
            <person name="Medema M.H."/>
            <person name="Devos D.P."/>
            <person name="Kaster A.-K."/>
            <person name="Ovreas L."/>
            <person name="Rohde M."/>
            <person name="Galperin M.Y."/>
            <person name="Jogler C."/>
        </authorList>
    </citation>
    <scope>NUCLEOTIDE SEQUENCE [LARGE SCALE GENOMIC DNA]</scope>
    <source>
        <strain evidence="1 2">Poly51</strain>
    </source>
</reference>
<evidence type="ECO:0000313" key="2">
    <source>
        <dbReference type="Proteomes" id="UP000318288"/>
    </source>
</evidence>
<comment type="caution">
    <text evidence="1">The sequence shown here is derived from an EMBL/GenBank/DDBJ whole genome shotgun (WGS) entry which is preliminary data.</text>
</comment>
<evidence type="ECO:0000313" key="1">
    <source>
        <dbReference type="EMBL" id="TWU48964.1"/>
    </source>
</evidence>
<dbReference type="AlphaFoldDB" id="A0A5C6EKE3"/>